<dbReference type="Pfam" id="PF01565">
    <property type="entry name" value="FAD_binding_4"/>
    <property type="match status" value="1"/>
</dbReference>
<keyword evidence="1" id="KW-0285">Flavoprotein</keyword>
<evidence type="ECO:0000313" key="4">
    <source>
        <dbReference type="EMBL" id="MEN2990838.1"/>
    </source>
</evidence>
<dbReference type="Proteomes" id="UP001413721">
    <property type="component" value="Unassembled WGS sequence"/>
</dbReference>
<dbReference type="PANTHER" id="PTHR43716:SF2">
    <property type="entry name" value="BLL6224 PROTEIN"/>
    <property type="match status" value="1"/>
</dbReference>
<evidence type="ECO:0000313" key="5">
    <source>
        <dbReference type="Proteomes" id="UP001413721"/>
    </source>
</evidence>
<dbReference type="InterPro" id="IPR004113">
    <property type="entry name" value="FAD-bd_oxidored_4_C"/>
</dbReference>
<evidence type="ECO:0000256" key="1">
    <source>
        <dbReference type="ARBA" id="ARBA00022630"/>
    </source>
</evidence>
<dbReference type="InterPro" id="IPR016164">
    <property type="entry name" value="FAD-linked_Oxase-like_C"/>
</dbReference>
<dbReference type="PANTHER" id="PTHR43716">
    <property type="entry name" value="D-2-HYDROXYGLUTARATE DEHYDROGENASE, MITOCHONDRIAL"/>
    <property type="match status" value="1"/>
</dbReference>
<feature type="domain" description="FAD-binding PCMH-type" evidence="3">
    <location>
        <begin position="44"/>
        <end position="225"/>
    </location>
</feature>
<keyword evidence="2" id="KW-0274">FAD</keyword>
<dbReference type="SUPFAM" id="SSF56176">
    <property type="entry name" value="FAD-binding/transporter-associated domain-like"/>
    <property type="match status" value="1"/>
</dbReference>
<dbReference type="Gene3D" id="3.30.70.2190">
    <property type="match status" value="1"/>
</dbReference>
<comment type="caution">
    <text evidence="4">The sequence shown here is derived from an EMBL/GenBank/DDBJ whole genome shotgun (WGS) entry which is preliminary data.</text>
</comment>
<accession>A0ABU9YPT7</accession>
<dbReference type="InterPro" id="IPR006094">
    <property type="entry name" value="Oxid_FAD_bind_N"/>
</dbReference>
<sequence>MPAAAAALSPSAFIDRLVAITGPRGVMTAEGDMAPYLEDWRKLYRGHALAVVRPASTDEVAAIVRLCAGAGVSVVPQGGNTGLVGGAVPDGDGRSILLQLGRMNRVRGIDPIDYSMVVEAGCVLEAVQGAARDAGRKFPLSLGAEGTAQIGGLIATNAGGIHVMRYGMMRDLVLGLEVVLPDGSVLSELTTLRKNNVGYDLKQLFIGAEGTLGIVTAASLKLFPPLRATRTIFFALPSLADGPRLLSLCREFTGDAVESFELIPRQGIDFATAHVPGTVDPLEGRPEWTVLTEISGRSDERLQEDLDHLVEAAFQAGLVTDGTIAQSEAQSKALWLLREAIVEGQRLAPGIQIKHDVSVQVSDMPGFVHAASEAVWRIHPDALINPFGHLGDGNIHFNVTLKAGSTADAVKGVSEIVYRIIDDFGGSISAEHGIGRLKAAAHAARCPKPRADLAARLRKAVDPKGIMNPSVFRPAR</sequence>
<evidence type="ECO:0000256" key="2">
    <source>
        <dbReference type="ARBA" id="ARBA00022827"/>
    </source>
</evidence>
<dbReference type="Pfam" id="PF02913">
    <property type="entry name" value="FAD-oxidase_C"/>
    <property type="match status" value="1"/>
</dbReference>
<dbReference type="Gene3D" id="3.30.465.10">
    <property type="match status" value="1"/>
</dbReference>
<dbReference type="InterPro" id="IPR016167">
    <property type="entry name" value="FAD-bd_PCMH_sub1"/>
</dbReference>
<organism evidence="4 5">
    <name type="scientific">Tistrella arctica</name>
    <dbReference type="NCBI Taxonomy" id="3133430"/>
    <lineage>
        <taxon>Bacteria</taxon>
        <taxon>Pseudomonadati</taxon>
        <taxon>Pseudomonadota</taxon>
        <taxon>Alphaproteobacteria</taxon>
        <taxon>Geminicoccales</taxon>
        <taxon>Geminicoccaceae</taxon>
        <taxon>Tistrella</taxon>
    </lineage>
</organism>
<proteinExistence type="predicted"/>
<dbReference type="SUPFAM" id="SSF55103">
    <property type="entry name" value="FAD-linked oxidases, C-terminal domain"/>
    <property type="match status" value="1"/>
</dbReference>
<dbReference type="InterPro" id="IPR036318">
    <property type="entry name" value="FAD-bd_PCMH-like_sf"/>
</dbReference>
<name>A0ABU9YPT7_9PROT</name>
<reference evidence="4 5" key="1">
    <citation type="submission" date="2024-03" db="EMBL/GenBank/DDBJ databases">
        <title>High-quality draft genome sequencing of Tistrella sp. BH-R2-4.</title>
        <authorList>
            <person name="Dong C."/>
        </authorList>
    </citation>
    <scope>NUCLEOTIDE SEQUENCE [LARGE SCALE GENOMIC DNA]</scope>
    <source>
        <strain evidence="4 5">BH-R2-4</strain>
    </source>
</reference>
<dbReference type="InterPro" id="IPR016166">
    <property type="entry name" value="FAD-bd_PCMH"/>
</dbReference>
<dbReference type="Gene3D" id="3.30.43.10">
    <property type="entry name" value="Uridine Diphospho-n-acetylenolpyruvylglucosamine Reductase, domain 2"/>
    <property type="match status" value="1"/>
</dbReference>
<dbReference type="InterPro" id="IPR016169">
    <property type="entry name" value="FAD-bd_PCMH_sub2"/>
</dbReference>
<protein>
    <submittedName>
        <fullName evidence="4">FAD-binding oxidoreductase</fullName>
    </submittedName>
</protein>
<gene>
    <name evidence="4" type="ORF">WG926_21160</name>
</gene>
<dbReference type="EMBL" id="JBBKTW010000008">
    <property type="protein sequence ID" value="MEN2990838.1"/>
    <property type="molecule type" value="Genomic_DNA"/>
</dbReference>
<keyword evidence="5" id="KW-1185">Reference proteome</keyword>
<dbReference type="RefSeq" id="WP_345938224.1">
    <property type="nucleotide sequence ID" value="NZ_JBBKTW010000008.1"/>
</dbReference>
<evidence type="ECO:0000259" key="3">
    <source>
        <dbReference type="PROSITE" id="PS51387"/>
    </source>
</evidence>
<dbReference type="InterPro" id="IPR051264">
    <property type="entry name" value="FAD-oxidored/transferase_4"/>
</dbReference>
<dbReference type="Gene3D" id="3.30.70.2740">
    <property type="match status" value="1"/>
</dbReference>
<dbReference type="PROSITE" id="PS51387">
    <property type="entry name" value="FAD_PCMH"/>
    <property type="match status" value="1"/>
</dbReference>